<evidence type="ECO:0000313" key="4">
    <source>
        <dbReference type="EMBL" id="CZR60614.1"/>
    </source>
</evidence>
<dbReference type="Gene3D" id="3.30.160.60">
    <property type="entry name" value="Classic Zinc Finger"/>
    <property type="match status" value="1"/>
</dbReference>
<feature type="compositionally biased region" description="Polar residues" evidence="2">
    <location>
        <begin position="149"/>
        <end position="158"/>
    </location>
</feature>
<dbReference type="InterPro" id="IPR039970">
    <property type="entry name" value="TF_Grauzone"/>
</dbReference>
<feature type="compositionally biased region" description="Low complexity" evidence="2">
    <location>
        <begin position="336"/>
        <end position="348"/>
    </location>
</feature>
<keyword evidence="1" id="KW-0479">Metal-binding</keyword>
<dbReference type="OrthoDB" id="5388486at2759"/>
<evidence type="ECO:0000259" key="3">
    <source>
        <dbReference type="PROSITE" id="PS50157"/>
    </source>
</evidence>
<dbReference type="GO" id="GO:0008270">
    <property type="term" value="F:zinc ion binding"/>
    <property type="evidence" value="ECO:0007669"/>
    <property type="project" value="UniProtKB-KW"/>
</dbReference>
<dbReference type="SMART" id="SM00355">
    <property type="entry name" value="ZnF_C2H2"/>
    <property type="match status" value="4"/>
</dbReference>
<feature type="compositionally biased region" description="Acidic residues" evidence="2">
    <location>
        <begin position="298"/>
        <end position="320"/>
    </location>
</feature>
<dbReference type="PROSITE" id="PS50157">
    <property type="entry name" value="ZINC_FINGER_C2H2_2"/>
    <property type="match status" value="1"/>
</dbReference>
<name>A0A1L7X6I2_9HELO</name>
<keyword evidence="1" id="KW-0863">Zinc-finger</keyword>
<feature type="domain" description="C2H2-type" evidence="3">
    <location>
        <begin position="364"/>
        <end position="388"/>
    </location>
</feature>
<feature type="region of interest" description="Disordered" evidence="2">
    <location>
        <begin position="115"/>
        <end position="158"/>
    </location>
</feature>
<organism evidence="4 5">
    <name type="scientific">Phialocephala subalpina</name>
    <dbReference type="NCBI Taxonomy" id="576137"/>
    <lineage>
        <taxon>Eukaryota</taxon>
        <taxon>Fungi</taxon>
        <taxon>Dikarya</taxon>
        <taxon>Ascomycota</taxon>
        <taxon>Pezizomycotina</taxon>
        <taxon>Leotiomycetes</taxon>
        <taxon>Helotiales</taxon>
        <taxon>Mollisiaceae</taxon>
        <taxon>Phialocephala</taxon>
        <taxon>Phialocephala fortinii species complex</taxon>
    </lineage>
</organism>
<proteinExistence type="predicted"/>
<dbReference type="InterPro" id="IPR013087">
    <property type="entry name" value="Znf_C2H2_type"/>
</dbReference>
<protein>
    <recommendedName>
        <fullName evidence="3">C2H2-type domain-containing protein</fullName>
    </recommendedName>
</protein>
<dbReference type="Proteomes" id="UP000184330">
    <property type="component" value="Unassembled WGS sequence"/>
</dbReference>
<evidence type="ECO:0000256" key="2">
    <source>
        <dbReference type="SAM" id="MobiDB-lite"/>
    </source>
</evidence>
<feature type="compositionally biased region" description="Low complexity" evidence="2">
    <location>
        <begin position="133"/>
        <end position="148"/>
    </location>
</feature>
<dbReference type="EMBL" id="FJOG01000016">
    <property type="protein sequence ID" value="CZR60614.1"/>
    <property type="molecule type" value="Genomic_DNA"/>
</dbReference>
<evidence type="ECO:0000256" key="1">
    <source>
        <dbReference type="PROSITE-ProRule" id="PRU00042"/>
    </source>
</evidence>
<dbReference type="GO" id="GO:0003700">
    <property type="term" value="F:DNA-binding transcription factor activity"/>
    <property type="evidence" value="ECO:0007669"/>
    <property type="project" value="InterPro"/>
</dbReference>
<dbReference type="PANTHER" id="PTHR23225">
    <property type="entry name" value="ZINC FINGER PROTEIN"/>
    <property type="match status" value="1"/>
</dbReference>
<gene>
    <name evidence="4" type="ORF">PAC_10510</name>
</gene>
<keyword evidence="5" id="KW-1185">Reference proteome</keyword>
<feature type="region of interest" description="Disordered" evidence="2">
    <location>
        <begin position="276"/>
        <end position="360"/>
    </location>
</feature>
<dbReference type="PANTHER" id="PTHR23225:SF2">
    <property type="entry name" value="AT09679P-RELATED"/>
    <property type="match status" value="1"/>
</dbReference>
<accession>A0A1L7X6I2</accession>
<feature type="region of interest" description="Disordered" evidence="2">
    <location>
        <begin position="1"/>
        <end position="31"/>
    </location>
</feature>
<reference evidence="4 5" key="1">
    <citation type="submission" date="2016-03" db="EMBL/GenBank/DDBJ databases">
        <authorList>
            <person name="Ploux O."/>
        </authorList>
    </citation>
    <scope>NUCLEOTIDE SEQUENCE [LARGE SCALE GENOMIC DNA]</scope>
    <source>
        <strain evidence="4 5">UAMH 11012</strain>
    </source>
</reference>
<dbReference type="AlphaFoldDB" id="A0A1L7X6I2"/>
<dbReference type="PROSITE" id="PS00028">
    <property type="entry name" value="ZINC_FINGER_C2H2_1"/>
    <property type="match status" value="1"/>
</dbReference>
<sequence length="594" mass="66333">MAYNQMPFGSQGPPPFFHGSMSQSEFQGQEETEFNSWYGRVDPSLSQIDPSILEPTMNSHGHLPMSFQAQQQGYLPSQHYGEEPLQRFMNDPGRSSFFDPPPTRADQVFLRGVNPPGGPTQSLPHANTAFMRNSSPSLSQGLSSANSAHSPSTDNDWYSENRYFSRGREEYSIHPEYYTNSANSPPSFAGSPPPFETHSYQHYSLPSAIGNSCVNMSQVQGFADPEEVMFEADERYDQISLKVEYNMDNEEQVLKNESRHQEHNMYEYHTDSAVGSSIKDAASPDNLSSQSIHAADDGASDIDAEGEAEDQDMIEVEQASDTEYTPRNTRPRRRPTATSKPSTTTPNKRNNRVTKPTPNKAGKLTCKTCDTLFKDVATLTKHIASSHTRAFICVFAFAGCPSTFASKNEWKRHVSSQHLNLTAWVCELGTCGKIHNHSPSKGAVVGSKGGSEFNRKDLFTQHLRRMHAPHSVKRKKEIDEKWEKELKDLQVSCLKVKREAPTKLGCCVQGCGVTFEGPNTWDERMEHVGKHLEKAASAGEKNIGAVVDQGQDRFLVSWALRERIIEERPDHTLRLCVGKKNDSADDEDADGEME</sequence>
<keyword evidence="1" id="KW-0862">Zinc</keyword>
<evidence type="ECO:0000313" key="5">
    <source>
        <dbReference type="Proteomes" id="UP000184330"/>
    </source>
</evidence>